<keyword evidence="7 11" id="KW-0791">Threonine biosynthesis</keyword>
<keyword evidence="5 11" id="KW-0028">Amino-acid biosynthesis</keyword>
<evidence type="ECO:0000256" key="3">
    <source>
        <dbReference type="ARBA" id="ARBA00012078"/>
    </source>
</evidence>
<evidence type="ECO:0000256" key="5">
    <source>
        <dbReference type="ARBA" id="ARBA00022605"/>
    </source>
</evidence>
<keyword evidence="6 11" id="KW-0808">Transferase</keyword>
<evidence type="ECO:0000256" key="10">
    <source>
        <dbReference type="ARBA" id="ARBA00022840"/>
    </source>
</evidence>
<comment type="subcellular location">
    <subcellularLocation>
        <location evidence="11">Cytoplasm</location>
    </subcellularLocation>
</comment>
<dbReference type="GO" id="GO:0005524">
    <property type="term" value="F:ATP binding"/>
    <property type="evidence" value="ECO:0007669"/>
    <property type="project" value="UniProtKB-UniRule"/>
</dbReference>
<dbReference type="GO" id="GO:0009088">
    <property type="term" value="P:threonine biosynthetic process"/>
    <property type="evidence" value="ECO:0007669"/>
    <property type="project" value="UniProtKB-UniRule"/>
</dbReference>
<dbReference type="PANTHER" id="PTHR20861:SF1">
    <property type="entry name" value="HOMOSERINE KINASE"/>
    <property type="match status" value="1"/>
</dbReference>
<dbReference type="NCBIfam" id="NF002288">
    <property type="entry name" value="PRK01212.1-4"/>
    <property type="match status" value="1"/>
</dbReference>
<evidence type="ECO:0000256" key="11">
    <source>
        <dbReference type="HAMAP-Rule" id="MF_00384"/>
    </source>
</evidence>
<feature type="binding site" evidence="11">
    <location>
        <begin position="88"/>
        <end position="98"/>
    </location>
    <ligand>
        <name>ATP</name>
        <dbReference type="ChEBI" id="CHEBI:30616"/>
    </ligand>
</feature>
<dbReference type="Gene3D" id="3.30.70.890">
    <property type="entry name" value="GHMP kinase, C-terminal domain"/>
    <property type="match status" value="1"/>
</dbReference>
<dbReference type="GO" id="GO:0004413">
    <property type="term" value="F:homoserine kinase activity"/>
    <property type="evidence" value="ECO:0007669"/>
    <property type="project" value="UniProtKB-UniRule"/>
</dbReference>
<dbReference type="Proteomes" id="UP001432202">
    <property type="component" value="Chromosome"/>
</dbReference>
<accession>A0AAX4L3Y8</accession>
<evidence type="ECO:0000256" key="4">
    <source>
        <dbReference type="ARBA" id="ARBA00017858"/>
    </source>
</evidence>
<dbReference type="InterPro" id="IPR014721">
    <property type="entry name" value="Ribsml_uS5_D2-typ_fold_subgr"/>
</dbReference>
<feature type="domain" description="GHMP kinase N-terminal" evidence="12">
    <location>
        <begin position="68"/>
        <end position="147"/>
    </location>
</feature>
<keyword evidence="9 11" id="KW-0418">Kinase</keyword>
<dbReference type="InterPro" id="IPR020568">
    <property type="entry name" value="Ribosomal_Su5_D2-typ_SF"/>
</dbReference>
<evidence type="ECO:0000256" key="2">
    <source>
        <dbReference type="ARBA" id="ARBA00007370"/>
    </source>
</evidence>
<evidence type="ECO:0000259" key="13">
    <source>
        <dbReference type="Pfam" id="PF08544"/>
    </source>
</evidence>
<keyword evidence="11" id="KW-0963">Cytoplasm</keyword>
<dbReference type="PANTHER" id="PTHR20861">
    <property type="entry name" value="HOMOSERINE/4-DIPHOSPHOCYTIDYL-2-C-METHYL-D-ERYTHRITOL KINASE"/>
    <property type="match status" value="1"/>
</dbReference>
<keyword evidence="15" id="KW-1185">Reference proteome</keyword>
<feature type="domain" description="GHMP kinase C-terminal" evidence="13">
    <location>
        <begin position="214"/>
        <end position="285"/>
    </location>
</feature>
<dbReference type="InterPro" id="IPR000870">
    <property type="entry name" value="Homoserine_kinase"/>
</dbReference>
<keyword evidence="8 11" id="KW-0547">Nucleotide-binding</keyword>
<name>A0AAX4L3Y8_9CREN</name>
<dbReference type="Pfam" id="PF08544">
    <property type="entry name" value="GHMP_kinases_C"/>
    <property type="match status" value="1"/>
</dbReference>
<keyword evidence="10 11" id="KW-0067">ATP-binding</keyword>
<gene>
    <name evidence="11" type="primary">thrB</name>
    <name evidence="14" type="ORF">V6M85_04680</name>
</gene>
<evidence type="ECO:0000313" key="15">
    <source>
        <dbReference type="Proteomes" id="UP001432202"/>
    </source>
</evidence>
<dbReference type="Gene3D" id="3.30.230.10">
    <property type="match status" value="1"/>
</dbReference>
<dbReference type="InterPro" id="IPR013750">
    <property type="entry name" value="GHMP_kinase_C_dom"/>
</dbReference>
<dbReference type="RefSeq" id="WP_338603618.1">
    <property type="nucleotide sequence ID" value="NZ_CP146016.1"/>
</dbReference>
<evidence type="ECO:0000256" key="1">
    <source>
        <dbReference type="ARBA" id="ARBA00005015"/>
    </source>
</evidence>
<dbReference type="Pfam" id="PF00288">
    <property type="entry name" value="GHMP_kinases_N"/>
    <property type="match status" value="1"/>
</dbReference>
<evidence type="ECO:0000256" key="7">
    <source>
        <dbReference type="ARBA" id="ARBA00022697"/>
    </source>
</evidence>
<sequence length="311" mass="33889">MECSRAKAYSSSANLGSGFDILSMAHTAFFDIVEVCIEDRDRESIMIESNSNIPLDINKNSATYPLVRLMEERGIKASLRVKVIKGIPEGLGLGSSGASAAAAVSAFSELFNLNLSREELVKYAMYGEIASSGSPHPDNVAASVFGGIVSVVSVNPVRVVEIPLNYTFDILLFMPLNIKIEEKTKKAREMVPKMINLSDYVSNARSISSLLLGFVTGDRELIRIGLNDEIVEKARLPLFPYYPKIKEIAIKYDAIGACVSGAGPSLLVLADRMTDENKIVEEGTKTCNEFNVKCKVIRAEVAGGVKVERRN</sequence>
<dbReference type="SUPFAM" id="SSF55060">
    <property type="entry name" value="GHMP Kinase, C-terminal domain"/>
    <property type="match status" value="1"/>
</dbReference>
<comment type="pathway">
    <text evidence="1 11">Amino-acid biosynthesis; L-threonine biosynthesis; L-threonine from L-aspartate: step 4/5.</text>
</comment>
<evidence type="ECO:0000259" key="12">
    <source>
        <dbReference type="Pfam" id="PF00288"/>
    </source>
</evidence>
<comment type="function">
    <text evidence="11">Catalyzes the ATP-dependent phosphorylation of L-homoserine to L-homoserine phosphate.</text>
</comment>
<proteinExistence type="inferred from homology"/>
<dbReference type="EMBL" id="CP146016">
    <property type="protein sequence ID" value="WWQ61378.1"/>
    <property type="molecule type" value="Genomic_DNA"/>
</dbReference>
<dbReference type="AlphaFoldDB" id="A0AAX4L3Y8"/>
<reference evidence="14 15" key="1">
    <citation type="submission" date="2024-02" db="EMBL/GenBank/DDBJ databases">
        <title>STSV induces naive adaptation in Sulfolobus.</title>
        <authorList>
            <person name="Xiang X."/>
            <person name="Song M."/>
        </authorList>
    </citation>
    <scope>NUCLEOTIDE SEQUENCE [LARGE SCALE GENOMIC DNA]</scope>
    <source>
        <strain evidence="14 15">RT2</strain>
    </source>
</reference>
<organism evidence="14 15">
    <name type="scientific">Sulfolobus tengchongensis</name>
    <dbReference type="NCBI Taxonomy" id="207809"/>
    <lineage>
        <taxon>Archaea</taxon>
        <taxon>Thermoproteota</taxon>
        <taxon>Thermoprotei</taxon>
        <taxon>Sulfolobales</taxon>
        <taxon>Sulfolobaceae</taxon>
        <taxon>Sulfolobus</taxon>
    </lineage>
</organism>
<dbReference type="PROSITE" id="PS00627">
    <property type="entry name" value="GHMP_KINASES_ATP"/>
    <property type="match status" value="1"/>
</dbReference>
<protein>
    <recommendedName>
        <fullName evidence="4 11">Homoserine kinase</fullName>
        <shortName evidence="11">HK</shortName>
        <shortName evidence="11">HSK</shortName>
        <ecNumber evidence="3 11">2.7.1.39</ecNumber>
    </recommendedName>
</protein>
<evidence type="ECO:0000256" key="6">
    <source>
        <dbReference type="ARBA" id="ARBA00022679"/>
    </source>
</evidence>
<evidence type="ECO:0000256" key="8">
    <source>
        <dbReference type="ARBA" id="ARBA00022741"/>
    </source>
</evidence>
<dbReference type="InterPro" id="IPR036554">
    <property type="entry name" value="GHMP_kinase_C_sf"/>
</dbReference>
<dbReference type="EC" id="2.7.1.39" evidence="3 11"/>
<comment type="similarity">
    <text evidence="2 11">Belongs to the GHMP kinase family. Homoserine kinase subfamily.</text>
</comment>
<dbReference type="PRINTS" id="PR00958">
    <property type="entry name" value="HOMSERKINASE"/>
</dbReference>
<dbReference type="InterPro" id="IPR006203">
    <property type="entry name" value="GHMP_knse_ATP-bd_CS"/>
</dbReference>
<evidence type="ECO:0000256" key="9">
    <source>
        <dbReference type="ARBA" id="ARBA00022777"/>
    </source>
</evidence>
<dbReference type="InterPro" id="IPR006204">
    <property type="entry name" value="GHMP_kinase_N_dom"/>
</dbReference>
<evidence type="ECO:0000313" key="14">
    <source>
        <dbReference type="EMBL" id="WWQ61378.1"/>
    </source>
</evidence>
<dbReference type="GO" id="GO:0005737">
    <property type="term" value="C:cytoplasm"/>
    <property type="evidence" value="ECO:0007669"/>
    <property type="project" value="UniProtKB-SubCell"/>
</dbReference>
<dbReference type="HAMAP" id="MF_00384">
    <property type="entry name" value="Homoser_kinase"/>
    <property type="match status" value="1"/>
</dbReference>
<comment type="catalytic activity">
    <reaction evidence="11">
        <text>L-homoserine + ATP = O-phospho-L-homoserine + ADP + H(+)</text>
        <dbReference type="Rhea" id="RHEA:13985"/>
        <dbReference type="ChEBI" id="CHEBI:15378"/>
        <dbReference type="ChEBI" id="CHEBI:30616"/>
        <dbReference type="ChEBI" id="CHEBI:57476"/>
        <dbReference type="ChEBI" id="CHEBI:57590"/>
        <dbReference type="ChEBI" id="CHEBI:456216"/>
        <dbReference type="EC" id="2.7.1.39"/>
    </reaction>
</comment>
<dbReference type="PIRSF" id="PIRSF000676">
    <property type="entry name" value="Homoser_kin"/>
    <property type="match status" value="1"/>
</dbReference>
<dbReference type="SUPFAM" id="SSF54211">
    <property type="entry name" value="Ribosomal protein S5 domain 2-like"/>
    <property type="match status" value="1"/>
</dbReference>
<dbReference type="GeneID" id="89336038"/>
<dbReference type="NCBIfam" id="TIGR00191">
    <property type="entry name" value="thrB"/>
    <property type="match status" value="1"/>
</dbReference>